<protein>
    <submittedName>
        <fullName evidence="4">XdhC and CoxI family protein</fullName>
    </submittedName>
</protein>
<dbReference type="STRING" id="937218.SAMN06297251_103172"/>
<accession>A0A1W1ZWT4</accession>
<dbReference type="InterPro" id="IPR051257">
    <property type="entry name" value="Diverse_CBS-Domain"/>
</dbReference>
<dbReference type="SUPFAM" id="SSF54631">
    <property type="entry name" value="CBS-domain pair"/>
    <property type="match status" value="1"/>
</dbReference>
<dbReference type="Gene3D" id="3.10.580.10">
    <property type="entry name" value="CBS-domain"/>
    <property type="match status" value="1"/>
</dbReference>
<name>A0A1W1ZWT4_9HYPH</name>
<dbReference type="SMART" id="SM00116">
    <property type="entry name" value="CBS"/>
    <property type="match status" value="2"/>
</dbReference>
<keyword evidence="5" id="KW-1185">Reference proteome</keyword>
<dbReference type="InterPro" id="IPR046342">
    <property type="entry name" value="CBS_dom_sf"/>
</dbReference>
<dbReference type="AlphaFoldDB" id="A0A1W1ZWT4"/>
<dbReference type="CDD" id="cd04623">
    <property type="entry name" value="CBS_pair_bac_euk"/>
    <property type="match status" value="1"/>
</dbReference>
<feature type="domain" description="CBS" evidence="3">
    <location>
        <begin position="8"/>
        <end position="66"/>
    </location>
</feature>
<evidence type="ECO:0000313" key="5">
    <source>
        <dbReference type="Proteomes" id="UP000192656"/>
    </source>
</evidence>
<dbReference type="Pfam" id="PF00571">
    <property type="entry name" value="CBS"/>
    <property type="match status" value="2"/>
</dbReference>
<proteinExistence type="predicted"/>
<dbReference type="PANTHER" id="PTHR43080:SF2">
    <property type="entry name" value="CBS DOMAIN-CONTAINING PROTEIN"/>
    <property type="match status" value="1"/>
</dbReference>
<dbReference type="Proteomes" id="UP000192656">
    <property type="component" value="Unassembled WGS sequence"/>
</dbReference>
<keyword evidence="1 2" id="KW-0129">CBS domain</keyword>
<organism evidence="4 5">
    <name type="scientific">Fulvimarina manganoxydans</name>
    <dbReference type="NCBI Taxonomy" id="937218"/>
    <lineage>
        <taxon>Bacteria</taxon>
        <taxon>Pseudomonadati</taxon>
        <taxon>Pseudomonadota</taxon>
        <taxon>Alphaproteobacteria</taxon>
        <taxon>Hyphomicrobiales</taxon>
        <taxon>Aurantimonadaceae</taxon>
        <taxon>Fulvimarina</taxon>
    </lineage>
</organism>
<evidence type="ECO:0000256" key="2">
    <source>
        <dbReference type="PROSITE-ProRule" id="PRU00703"/>
    </source>
</evidence>
<dbReference type="EMBL" id="FWXR01000003">
    <property type="protein sequence ID" value="SMC52702.1"/>
    <property type="molecule type" value="Genomic_DNA"/>
</dbReference>
<dbReference type="InterPro" id="IPR044725">
    <property type="entry name" value="CBSX3_CBS_dom"/>
</dbReference>
<reference evidence="4 5" key="1">
    <citation type="submission" date="2017-04" db="EMBL/GenBank/DDBJ databases">
        <authorList>
            <person name="Afonso C.L."/>
            <person name="Miller P.J."/>
            <person name="Scott M.A."/>
            <person name="Spackman E."/>
            <person name="Goraichik I."/>
            <person name="Dimitrov K.M."/>
            <person name="Suarez D.L."/>
            <person name="Swayne D.E."/>
        </authorList>
    </citation>
    <scope>NUCLEOTIDE SEQUENCE [LARGE SCALE GENOMIC DNA]</scope>
    <source>
        <strain evidence="4 5">CGMCC 1.10972</strain>
    </source>
</reference>
<dbReference type="PANTHER" id="PTHR43080">
    <property type="entry name" value="CBS DOMAIN-CONTAINING PROTEIN CBSX3, MITOCHONDRIAL"/>
    <property type="match status" value="1"/>
</dbReference>
<dbReference type="OrthoDB" id="9807125at2"/>
<dbReference type="InterPro" id="IPR000644">
    <property type="entry name" value="CBS_dom"/>
</dbReference>
<dbReference type="PROSITE" id="PS51371">
    <property type="entry name" value="CBS"/>
    <property type="match status" value="2"/>
</dbReference>
<evidence type="ECO:0000259" key="3">
    <source>
        <dbReference type="PROSITE" id="PS51371"/>
    </source>
</evidence>
<evidence type="ECO:0000313" key="4">
    <source>
        <dbReference type="EMBL" id="SMC52702.1"/>
    </source>
</evidence>
<sequence>MTIKRILESKGSNVITLHPDVTLADVAKVLSEKRIGAIVLVEENGTVAGIVSERDIVRVVGANGPESLRRVVRDVMTLKVTTCTERTTVDEALQTMTSGRFRHLPVLSDGRLAGLVSIGDVVKRKIEDAEAEAEEMRGYIAAG</sequence>
<dbReference type="RefSeq" id="WP_084409136.1">
    <property type="nucleotide sequence ID" value="NZ_FWXR01000003.1"/>
</dbReference>
<evidence type="ECO:0000256" key="1">
    <source>
        <dbReference type="ARBA" id="ARBA00023122"/>
    </source>
</evidence>
<gene>
    <name evidence="4" type="ORF">SAMN06297251_103172</name>
</gene>
<feature type="domain" description="CBS" evidence="3">
    <location>
        <begin position="76"/>
        <end position="132"/>
    </location>
</feature>